<dbReference type="FunFam" id="3.40.50.150:FF:000227">
    <property type="entry name" value="tRNA (adenine(58)-N(1))-methyltransferase"/>
    <property type="match status" value="1"/>
</dbReference>
<evidence type="ECO:0000313" key="12">
    <source>
        <dbReference type="EMBL" id="KAK9829479.1"/>
    </source>
</evidence>
<feature type="binding site" evidence="9">
    <location>
        <position position="171"/>
    </location>
    <ligand>
        <name>S-adenosyl-L-methionine</name>
        <dbReference type="ChEBI" id="CHEBI:59789"/>
    </ligand>
</feature>
<name>A0AAW1R769_9CHLO</name>
<evidence type="ECO:0000256" key="2">
    <source>
        <dbReference type="ARBA" id="ARBA00012796"/>
    </source>
</evidence>
<keyword evidence="4 8" id="KW-0808">Transferase</keyword>
<dbReference type="PROSITE" id="PS51620">
    <property type="entry name" value="SAM_TRM61"/>
    <property type="match status" value="1"/>
</dbReference>
<feature type="binding site" evidence="9">
    <location>
        <begin position="122"/>
        <end position="125"/>
    </location>
    <ligand>
        <name>S-adenosyl-L-methionine</name>
        <dbReference type="ChEBI" id="CHEBI:59789"/>
    </ligand>
</feature>
<evidence type="ECO:0000313" key="13">
    <source>
        <dbReference type="Proteomes" id="UP001489004"/>
    </source>
</evidence>
<dbReference type="SUPFAM" id="SSF53335">
    <property type="entry name" value="S-adenosyl-L-methionine-dependent methyltransferases"/>
    <property type="match status" value="1"/>
</dbReference>
<gene>
    <name evidence="12" type="ORF">WJX72_006111</name>
</gene>
<dbReference type="GO" id="GO:0160107">
    <property type="term" value="F:tRNA (adenine(58)-N1)-methyltransferase activity"/>
    <property type="evidence" value="ECO:0007669"/>
    <property type="project" value="UniProtKB-EC"/>
</dbReference>
<evidence type="ECO:0000256" key="6">
    <source>
        <dbReference type="ARBA" id="ARBA00022694"/>
    </source>
</evidence>
<evidence type="ECO:0000256" key="3">
    <source>
        <dbReference type="ARBA" id="ARBA00022603"/>
    </source>
</evidence>
<sequence length="360" mass="38691">MVLPKEAHLQLASAPAIAAGDLVIVYERYDSMKAVVVEPKKQFSNRFGNFNMAAWVGLPFGSKALAKPPSQGWVYLLAPTAELWTLVLRHRTQILYAADISLVCTFLELRPGCTVLESGTGSGSLTHSLARAIAPTGQVHTFEFHEQRCQAAADEFASNGLGSLVTIQHRDIEKGGFPDELAGRADGVFLDLPGPWNAVASAAQSLRPDGVFCSFSPCIEQVQRTCAALAKEGFYALRTMECLLRNYDLRTEKMITDLDNHPSMDPVVQGGGNSQAAQARKRKREQQQQKPTANGTTAVAAIDSATPSGSTAQTTQGGDKPAGSTILELLVIKPAAEARGHTGYLTFARKAVRLPEAAER</sequence>
<keyword evidence="7" id="KW-0539">Nucleus</keyword>
<dbReference type="PIRSF" id="PIRSF017269">
    <property type="entry name" value="GCD14"/>
    <property type="match status" value="1"/>
</dbReference>
<dbReference type="InterPro" id="IPR014816">
    <property type="entry name" value="tRNA_MeTrfase_Gcd14"/>
</dbReference>
<keyword evidence="5 8" id="KW-0949">S-adenosyl-L-methionine</keyword>
<evidence type="ECO:0000256" key="4">
    <source>
        <dbReference type="ARBA" id="ARBA00022679"/>
    </source>
</evidence>
<evidence type="ECO:0000256" key="9">
    <source>
        <dbReference type="PIRSR" id="PIRSR017269-1"/>
    </source>
</evidence>
<evidence type="ECO:0000256" key="7">
    <source>
        <dbReference type="ARBA" id="ARBA00023242"/>
    </source>
</evidence>
<feature type="region of interest" description="Disordered" evidence="10">
    <location>
        <begin position="258"/>
        <end position="296"/>
    </location>
</feature>
<feature type="domain" description="tRNA (adenine(58)-N(1))-methyltransferase catalytic subunit TRM61 C-terminal" evidence="11">
    <location>
        <begin position="72"/>
        <end position="350"/>
    </location>
</feature>
<keyword evidence="6 8" id="KW-0819">tRNA processing</keyword>
<comment type="subcellular location">
    <subcellularLocation>
        <location evidence="1">Nucleus</location>
    </subcellularLocation>
</comment>
<dbReference type="PANTHER" id="PTHR12133">
    <property type="entry name" value="TRNA (ADENINE(58)-N(1))-METHYLTRANSFERASE"/>
    <property type="match status" value="1"/>
</dbReference>
<dbReference type="Pfam" id="PF08704">
    <property type="entry name" value="GCD14"/>
    <property type="match status" value="1"/>
</dbReference>
<evidence type="ECO:0000259" key="11">
    <source>
        <dbReference type="Pfam" id="PF08704"/>
    </source>
</evidence>
<protein>
    <recommendedName>
        <fullName evidence="2 8">tRNA (adenine(58)-N(1))-methyltransferase</fullName>
        <ecNumber evidence="2 8">2.1.1.220</ecNumber>
    </recommendedName>
</protein>
<dbReference type="CDD" id="cd02440">
    <property type="entry name" value="AdoMet_MTases"/>
    <property type="match status" value="1"/>
</dbReference>
<dbReference type="EC" id="2.1.1.220" evidence="2 8"/>
<feature type="binding site" evidence="9">
    <location>
        <position position="143"/>
    </location>
    <ligand>
        <name>S-adenosyl-L-methionine</name>
        <dbReference type="ChEBI" id="CHEBI:59789"/>
    </ligand>
</feature>
<comment type="catalytic activity">
    <reaction evidence="8">
        <text>adenosine(58) in tRNA + S-adenosyl-L-methionine = N(1)-methyladenosine(58) in tRNA + S-adenosyl-L-homocysteine + H(+)</text>
        <dbReference type="Rhea" id="RHEA:43152"/>
        <dbReference type="Rhea" id="RHEA-COMP:10365"/>
        <dbReference type="Rhea" id="RHEA-COMP:10366"/>
        <dbReference type="ChEBI" id="CHEBI:15378"/>
        <dbReference type="ChEBI" id="CHEBI:57856"/>
        <dbReference type="ChEBI" id="CHEBI:59789"/>
        <dbReference type="ChEBI" id="CHEBI:74411"/>
        <dbReference type="ChEBI" id="CHEBI:74491"/>
        <dbReference type="EC" id="2.1.1.220"/>
    </reaction>
</comment>
<dbReference type="AlphaFoldDB" id="A0AAW1R769"/>
<feature type="binding site" evidence="9">
    <location>
        <position position="191"/>
    </location>
    <ligand>
        <name>S-adenosyl-L-methionine</name>
        <dbReference type="ChEBI" id="CHEBI:59789"/>
    </ligand>
</feature>
<dbReference type="EMBL" id="JALJOR010000001">
    <property type="protein sequence ID" value="KAK9829479.1"/>
    <property type="molecule type" value="Genomic_DNA"/>
</dbReference>
<comment type="similarity">
    <text evidence="8">Belongs to the class I-like SAM-binding methyltransferase superfamily. TRM61 family.</text>
</comment>
<dbReference type="Proteomes" id="UP001489004">
    <property type="component" value="Unassembled WGS sequence"/>
</dbReference>
<keyword evidence="13" id="KW-1185">Reference proteome</keyword>
<dbReference type="Gene3D" id="3.40.50.150">
    <property type="entry name" value="Vaccinia Virus protein VP39"/>
    <property type="match status" value="1"/>
</dbReference>
<evidence type="ECO:0000256" key="5">
    <source>
        <dbReference type="ARBA" id="ARBA00022691"/>
    </source>
</evidence>
<dbReference type="InterPro" id="IPR029063">
    <property type="entry name" value="SAM-dependent_MTases_sf"/>
</dbReference>
<keyword evidence="3 8" id="KW-0489">Methyltransferase</keyword>
<reference evidence="12 13" key="1">
    <citation type="journal article" date="2024" name="Nat. Commun.">
        <title>Phylogenomics reveals the evolutionary origins of lichenization in chlorophyte algae.</title>
        <authorList>
            <person name="Puginier C."/>
            <person name="Libourel C."/>
            <person name="Otte J."/>
            <person name="Skaloud P."/>
            <person name="Haon M."/>
            <person name="Grisel S."/>
            <person name="Petersen M."/>
            <person name="Berrin J.G."/>
            <person name="Delaux P.M."/>
            <person name="Dal Grande F."/>
            <person name="Keller J."/>
        </authorList>
    </citation>
    <scope>NUCLEOTIDE SEQUENCE [LARGE SCALE GENOMIC DNA]</scope>
    <source>
        <strain evidence="12 13">SAG 2043</strain>
    </source>
</reference>
<dbReference type="GO" id="GO:0030488">
    <property type="term" value="P:tRNA methylation"/>
    <property type="evidence" value="ECO:0007669"/>
    <property type="project" value="InterPro"/>
</dbReference>
<evidence type="ECO:0000256" key="8">
    <source>
        <dbReference type="PIRNR" id="PIRNR017269"/>
    </source>
</evidence>
<dbReference type="PANTHER" id="PTHR12133:SF2">
    <property type="entry name" value="TRNA (ADENINE(58)-N(1))-METHYLTRANSFERASE CATALYTIC SUBUNIT TRMT61A"/>
    <property type="match status" value="1"/>
</dbReference>
<comment type="caution">
    <text evidence="12">The sequence shown here is derived from an EMBL/GenBank/DDBJ whole genome shotgun (WGS) entry which is preliminary data.</text>
</comment>
<accession>A0AAW1R769</accession>
<dbReference type="InterPro" id="IPR049470">
    <property type="entry name" value="TRM61_C"/>
</dbReference>
<dbReference type="Gene3D" id="3.10.330.20">
    <property type="match status" value="1"/>
</dbReference>
<evidence type="ECO:0000256" key="1">
    <source>
        <dbReference type="ARBA" id="ARBA00004123"/>
    </source>
</evidence>
<evidence type="ECO:0000256" key="10">
    <source>
        <dbReference type="SAM" id="MobiDB-lite"/>
    </source>
</evidence>
<dbReference type="GO" id="GO:0031515">
    <property type="term" value="C:tRNA (m1A) methyltransferase complex"/>
    <property type="evidence" value="ECO:0007669"/>
    <property type="project" value="UniProtKB-UniRule"/>
</dbReference>
<organism evidence="12 13">
    <name type="scientific">[Myrmecia] bisecta</name>
    <dbReference type="NCBI Taxonomy" id="41462"/>
    <lineage>
        <taxon>Eukaryota</taxon>
        <taxon>Viridiplantae</taxon>
        <taxon>Chlorophyta</taxon>
        <taxon>core chlorophytes</taxon>
        <taxon>Trebouxiophyceae</taxon>
        <taxon>Trebouxiales</taxon>
        <taxon>Trebouxiaceae</taxon>
        <taxon>Myrmecia</taxon>
    </lineage>
</organism>
<dbReference type="GO" id="GO:0005634">
    <property type="term" value="C:nucleus"/>
    <property type="evidence" value="ECO:0007669"/>
    <property type="project" value="UniProtKB-SubCell"/>
</dbReference>
<proteinExistence type="inferred from homology"/>